<feature type="domain" description="Kinesin motor" evidence="10">
    <location>
        <begin position="63"/>
        <end position="396"/>
    </location>
</feature>
<dbReference type="AlphaFoldDB" id="A0A8J6B664"/>
<sequence>MATYRPCFPDRLHLELQYFAAIHSLMASRGPIRQNQYQNRPTSAPPAPANILRNEVKRRFSNKVIVVVRVRPHLANERAQKATNILHVIDDKSVSFDPREEGEVYRHDVWKRQATTFGYDAVFPRTSSQWDVYAATSQKVIEPVLAGFNASVFAYGATGSGKTYTMMGDEKEGVSGIMMLTLIETFKQIDQMPGDKRFSVSVSYIEIYNEKIRDLLDAKKRDLPLREDRSRGTIVAGATERVVHSSDGIIDILREGAKIRTEHSTAVNEHSSRSHAVLQIKVTHRAGSGTRVGKLSLVDLAGSERASRTGNKGDRLAEGAAINKSLLSLANCINALCQPRGKAGHIPFRDSKLTRMLKDSLGGHCMTCMIANVSPASVATEETFNTLVYAGRARNIKSKATKAPIEPDRGMTPEQAVGVEAELEKLKTRIAQLEKENASLKAANLSASDGIQQHSVFNKTPPLPPRPPLTVAMGTQTDALPSPTPPAVKSDAFPPRPVSKHAQQRSTSQQSRARSQSQVSAVPLHPIPLHQITSSHSSGQAQSARGPSPHRQVTHPPPPISARGQRHGPSADGPVAPVQLQQLSGLGVYGRSKSAPRSPSRPSLPTGNGSGRRSRLRPNPKVAGRVSLQPLNVEDQRVARERSARLRRIRNDMKVTMKFNELKAEWGPRGR</sequence>
<dbReference type="PANTHER" id="PTHR47968:SF13">
    <property type="entry name" value="KINESIN-LIKE PROTEIN KIF19 ISOFORM X1"/>
    <property type="match status" value="1"/>
</dbReference>
<keyword evidence="5 6" id="KW-0505">Motor protein</keyword>
<dbReference type="PANTHER" id="PTHR47968">
    <property type="entry name" value="CENTROMERE PROTEIN E"/>
    <property type="match status" value="1"/>
</dbReference>
<gene>
    <name evidence="11" type="ORF">J8273_7096</name>
</gene>
<feature type="compositionally biased region" description="Polar residues" evidence="9">
    <location>
        <begin position="531"/>
        <end position="545"/>
    </location>
</feature>
<feature type="compositionally biased region" description="Low complexity" evidence="9">
    <location>
        <begin position="504"/>
        <end position="521"/>
    </location>
</feature>
<keyword evidence="3 6" id="KW-0067">ATP-binding</keyword>
<dbReference type="GO" id="GO:0003777">
    <property type="term" value="F:microtubule motor activity"/>
    <property type="evidence" value="ECO:0007669"/>
    <property type="project" value="InterPro"/>
</dbReference>
<evidence type="ECO:0000259" key="10">
    <source>
        <dbReference type="PROSITE" id="PS50067"/>
    </source>
</evidence>
<dbReference type="PROSITE" id="PS50067">
    <property type="entry name" value="KINESIN_MOTOR_2"/>
    <property type="match status" value="1"/>
</dbReference>
<comment type="caution">
    <text evidence="11">The sequence shown here is derived from an EMBL/GenBank/DDBJ whole genome shotgun (WGS) entry which is preliminary data.</text>
</comment>
<feature type="region of interest" description="Disordered" evidence="9">
    <location>
        <begin position="589"/>
        <end position="624"/>
    </location>
</feature>
<dbReference type="OrthoDB" id="3176171at2759"/>
<dbReference type="GO" id="GO:0008017">
    <property type="term" value="F:microtubule binding"/>
    <property type="evidence" value="ECO:0007669"/>
    <property type="project" value="InterPro"/>
</dbReference>
<feature type="coiled-coil region" evidence="8">
    <location>
        <begin position="416"/>
        <end position="443"/>
    </location>
</feature>
<keyword evidence="1 7" id="KW-0493">Microtubule</keyword>
<feature type="compositionally biased region" description="Low complexity" evidence="9">
    <location>
        <begin position="591"/>
        <end position="603"/>
    </location>
</feature>
<dbReference type="InterPro" id="IPR027417">
    <property type="entry name" value="P-loop_NTPase"/>
</dbReference>
<keyword evidence="12" id="KW-1185">Reference proteome</keyword>
<dbReference type="Gene3D" id="3.40.850.10">
    <property type="entry name" value="Kinesin motor domain"/>
    <property type="match status" value="1"/>
</dbReference>
<proteinExistence type="inferred from homology"/>
<dbReference type="GO" id="GO:0007018">
    <property type="term" value="P:microtubule-based movement"/>
    <property type="evidence" value="ECO:0007669"/>
    <property type="project" value="InterPro"/>
</dbReference>
<name>A0A8J6B664_9EUKA</name>
<feature type="region of interest" description="Disordered" evidence="9">
    <location>
        <begin position="454"/>
        <end position="576"/>
    </location>
</feature>
<dbReference type="InterPro" id="IPR019821">
    <property type="entry name" value="Kinesin_motor_CS"/>
</dbReference>
<comment type="similarity">
    <text evidence="6 7">Belongs to the TRAFAC class myosin-kinesin ATPase superfamily. Kinesin family.</text>
</comment>
<evidence type="ECO:0000313" key="12">
    <source>
        <dbReference type="Proteomes" id="UP000717585"/>
    </source>
</evidence>
<dbReference type="SUPFAM" id="SSF52540">
    <property type="entry name" value="P-loop containing nucleoside triphosphate hydrolases"/>
    <property type="match status" value="1"/>
</dbReference>
<evidence type="ECO:0000256" key="3">
    <source>
        <dbReference type="ARBA" id="ARBA00022840"/>
    </source>
</evidence>
<organism evidence="11 12">
    <name type="scientific">Carpediemonas membranifera</name>
    <dbReference type="NCBI Taxonomy" id="201153"/>
    <lineage>
        <taxon>Eukaryota</taxon>
        <taxon>Metamonada</taxon>
        <taxon>Carpediemonas-like organisms</taxon>
        <taxon>Carpediemonas</taxon>
    </lineage>
</organism>
<dbReference type="Proteomes" id="UP000717585">
    <property type="component" value="Unassembled WGS sequence"/>
</dbReference>
<evidence type="ECO:0000256" key="1">
    <source>
        <dbReference type="ARBA" id="ARBA00022701"/>
    </source>
</evidence>
<dbReference type="InterPro" id="IPR036961">
    <property type="entry name" value="Kinesin_motor_dom_sf"/>
</dbReference>
<keyword evidence="2 6" id="KW-0547">Nucleotide-binding</keyword>
<protein>
    <recommendedName>
        <fullName evidence="7">Kinesin-like protein</fullName>
    </recommendedName>
</protein>
<evidence type="ECO:0000256" key="8">
    <source>
        <dbReference type="SAM" id="Coils"/>
    </source>
</evidence>
<dbReference type="EMBL" id="JAHDYR010000062">
    <property type="protein sequence ID" value="KAG9390837.1"/>
    <property type="molecule type" value="Genomic_DNA"/>
</dbReference>
<feature type="binding site" evidence="6">
    <location>
        <begin position="156"/>
        <end position="163"/>
    </location>
    <ligand>
        <name>ATP</name>
        <dbReference type="ChEBI" id="CHEBI:30616"/>
    </ligand>
</feature>
<dbReference type="SMART" id="SM00129">
    <property type="entry name" value="KISc"/>
    <property type="match status" value="1"/>
</dbReference>
<evidence type="ECO:0000256" key="7">
    <source>
        <dbReference type="RuleBase" id="RU000394"/>
    </source>
</evidence>
<reference evidence="11" key="1">
    <citation type="submission" date="2021-05" db="EMBL/GenBank/DDBJ databases">
        <title>A free-living protist that lacks canonical eukaryotic 1 DNA replication and segregation systems.</title>
        <authorList>
            <person name="Salas-Leiva D.E."/>
            <person name="Tromer E.C."/>
            <person name="Curtis B.A."/>
            <person name="Jerlstrom-Hultqvist J."/>
            <person name="Kolisko M."/>
            <person name="Yi Z."/>
            <person name="Salas-Leiva J.S."/>
            <person name="Gallot-Lavallee L."/>
            <person name="Kops G.J.P.L."/>
            <person name="Archibald J.M."/>
            <person name="Simpson A.G.B."/>
            <person name="Roger A.J."/>
        </authorList>
    </citation>
    <scope>NUCLEOTIDE SEQUENCE</scope>
    <source>
        <strain evidence="11">BICM</strain>
    </source>
</reference>
<evidence type="ECO:0000256" key="9">
    <source>
        <dbReference type="SAM" id="MobiDB-lite"/>
    </source>
</evidence>
<evidence type="ECO:0000256" key="4">
    <source>
        <dbReference type="ARBA" id="ARBA00023054"/>
    </source>
</evidence>
<evidence type="ECO:0000256" key="6">
    <source>
        <dbReference type="PROSITE-ProRule" id="PRU00283"/>
    </source>
</evidence>
<evidence type="ECO:0000256" key="5">
    <source>
        <dbReference type="ARBA" id="ARBA00023175"/>
    </source>
</evidence>
<dbReference type="GO" id="GO:0005874">
    <property type="term" value="C:microtubule"/>
    <property type="evidence" value="ECO:0007669"/>
    <property type="project" value="UniProtKB-KW"/>
</dbReference>
<keyword evidence="4 8" id="KW-0175">Coiled coil</keyword>
<dbReference type="Pfam" id="PF00225">
    <property type="entry name" value="Kinesin"/>
    <property type="match status" value="1"/>
</dbReference>
<accession>A0A8J6B664</accession>
<dbReference type="PRINTS" id="PR00380">
    <property type="entry name" value="KINESINHEAVY"/>
</dbReference>
<dbReference type="InterPro" id="IPR001752">
    <property type="entry name" value="Kinesin_motor_dom"/>
</dbReference>
<dbReference type="PROSITE" id="PS00411">
    <property type="entry name" value="KINESIN_MOTOR_1"/>
    <property type="match status" value="1"/>
</dbReference>
<evidence type="ECO:0000313" key="11">
    <source>
        <dbReference type="EMBL" id="KAG9390837.1"/>
    </source>
</evidence>
<dbReference type="InterPro" id="IPR027640">
    <property type="entry name" value="Kinesin-like_fam"/>
</dbReference>
<evidence type="ECO:0000256" key="2">
    <source>
        <dbReference type="ARBA" id="ARBA00022741"/>
    </source>
</evidence>
<dbReference type="GO" id="GO:0005524">
    <property type="term" value="F:ATP binding"/>
    <property type="evidence" value="ECO:0007669"/>
    <property type="project" value="UniProtKB-UniRule"/>
</dbReference>